<evidence type="ECO:0000256" key="4">
    <source>
        <dbReference type="ARBA" id="ARBA00022679"/>
    </source>
</evidence>
<evidence type="ECO:0000256" key="1">
    <source>
        <dbReference type="ARBA" id="ARBA00004240"/>
    </source>
</evidence>
<dbReference type="AlphaFoldDB" id="A0A7X8C5S8"/>
<dbReference type="GO" id="GO:0006488">
    <property type="term" value="P:dolichol-linked oligosaccharide biosynthetic process"/>
    <property type="evidence" value="ECO:0007669"/>
    <property type="project" value="InterPro"/>
</dbReference>
<dbReference type="PANTHER" id="PTHR12867">
    <property type="entry name" value="GLYCOSYL TRANSFERASE-RELATED"/>
    <property type="match status" value="1"/>
</dbReference>
<dbReference type="PANTHER" id="PTHR12867:SF6">
    <property type="entry name" value="N-ACETYLGLUCOSAMINYLDIPHOSPHODOLICHOL N-ACETYLGLUCOSAMINYLTRANSFERASE"/>
    <property type="match status" value="1"/>
</dbReference>
<organism evidence="7 8">
    <name type="scientific">Globicatella sulfidifaciens</name>
    <dbReference type="NCBI Taxonomy" id="136093"/>
    <lineage>
        <taxon>Bacteria</taxon>
        <taxon>Bacillati</taxon>
        <taxon>Bacillota</taxon>
        <taxon>Bacilli</taxon>
        <taxon>Lactobacillales</taxon>
        <taxon>Aerococcaceae</taxon>
        <taxon>Globicatella</taxon>
    </lineage>
</organism>
<reference evidence="7 8" key="1">
    <citation type="journal article" date="2020" name="Biotechnol. Biofuels">
        <title>New insights from the biogas microbiome by comprehensive genome-resolved metagenomics of nearly 1600 species originating from multiple anaerobic digesters.</title>
        <authorList>
            <person name="Campanaro S."/>
            <person name="Treu L."/>
            <person name="Rodriguez-R L.M."/>
            <person name="Kovalovszki A."/>
            <person name="Ziels R.M."/>
            <person name="Maus I."/>
            <person name="Zhu X."/>
            <person name="Kougias P.G."/>
            <person name="Basile A."/>
            <person name="Luo G."/>
            <person name="Schluter A."/>
            <person name="Konstantinidis K.T."/>
            <person name="Angelidaki I."/>
        </authorList>
    </citation>
    <scope>NUCLEOTIDE SEQUENCE [LARGE SCALE GENOMIC DNA]</scope>
    <source>
        <strain evidence="7">AS23ysBPME_34</strain>
    </source>
</reference>
<dbReference type="InterPro" id="IPR039042">
    <property type="entry name" value="Alg13-like"/>
</dbReference>
<dbReference type="GO" id="GO:0016758">
    <property type="term" value="F:hexosyltransferase activity"/>
    <property type="evidence" value="ECO:0007669"/>
    <property type="project" value="InterPro"/>
</dbReference>
<accession>A0A7X8C5S8</accession>
<dbReference type="RefSeq" id="WP_276650025.1">
    <property type="nucleotide sequence ID" value="NZ_JAAYSM010000407.1"/>
</dbReference>
<sequence length="159" mass="18148">MIFVVLGTHELSFKRLLVEVESLIKNKVIEDKVIVQAGHTKFQSSLMDIHNFVSYQQMEQWFEQSDYVISHAGTGSVLGGLKKGKTVIAVPRLKKYYEHNDDHQLQLLEMLGEQGHIIPCHEIKNLKKAVQAVQLFKPKPFVSGKDKICTLLETYIEQA</sequence>
<keyword evidence="4" id="KW-0808">Transferase</keyword>
<comment type="caution">
    <text evidence="7">The sequence shown here is derived from an EMBL/GenBank/DDBJ whole genome shotgun (WGS) entry which is preliminary data.</text>
</comment>
<keyword evidence="3" id="KW-0328">Glycosyltransferase</keyword>
<dbReference type="Proteomes" id="UP000541058">
    <property type="component" value="Unassembled WGS sequence"/>
</dbReference>
<dbReference type="InterPro" id="IPR007235">
    <property type="entry name" value="Glyco_trans_28_C"/>
</dbReference>
<dbReference type="NCBIfam" id="NF041548">
    <property type="entry name" value="PssE"/>
    <property type="match status" value="1"/>
</dbReference>
<evidence type="ECO:0000259" key="6">
    <source>
        <dbReference type="Pfam" id="PF04101"/>
    </source>
</evidence>
<evidence type="ECO:0000256" key="5">
    <source>
        <dbReference type="ARBA" id="ARBA00022824"/>
    </source>
</evidence>
<dbReference type="SUPFAM" id="SSF53756">
    <property type="entry name" value="UDP-Glycosyltransferase/glycogen phosphorylase"/>
    <property type="match status" value="1"/>
</dbReference>
<gene>
    <name evidence="7" type="ORF">GX355_11450</name>
</gene>
<feature type="domain" description="Glycosyl transferase family 28 C-terminal" evidence="6">
    <location>
        <begin position="1"/>
        <end position="141"/>
    </location>
</feature>
<evidence type="ECO:0000256" key="2">
    <source>
        <dbReference type="ARBA" id="ARBA00006962"/>
    </source>
</evidence>
<evidence type="ECO:0000313" key="8">
    <source>
        <dbReference type="Proteomes" id="UP000541058"/>
    </source>
</evidence>
<dbReference type="Pfam" id="PF04101">
    <property type="entry name" value="Glyco_tran_28_C"/>
    <property type="match status" value="1"/>
</dbReference>
<comment type="subcellular location">
    <subcellularLocation>
        <location evidence="1">Endoplasmic reticulum</location>
    </subcellularLocation>
</comment>
<evidence type="ECO:0000313" key="7">
    <source>
        <dbReference type="EMBL" id="NLJ19461.1"/>
    </source>
</evidence>
<comment type="similarity">
    <text evidence="2">Belongs to the glycosyltransferase 28 family.</text>
</comment>
<dbReference type="EMBL" id="JAAYSM010000407">
    <property type="protein sequence ID" value="NLJ19461.1"/>
    <property type="molecule type" value="Genomic_DNA"/>
</dbReference>
<evidence type="ECO:0000256" key="3">
    <source>
        <dbReference type="ARBA" id="ARBA00022676"/>
    </source>
</evidence>
<keyword evidence="5" id="KW-0256">Endoplasmic reticulum</keyword>
<dbReference type="InterPro" id="IPR048097">
    <property type="entry name" value="Cps14G-like"/>
</dbReference>
<protein>
    <submittedName>
        <fullName evidence="7">Exopolysaccharide biosynthesis protein</fullName>
    </submittedName>
</protein>
<proteinExistence type="inferred from homology"/>
<name>A0A7X8C5S8_9LACT</name>
<dbReference type="Gene3D" id="3.40.50.2000">
    <property type="entry name" value="Glycogen Phosphorylase B"/>
    <property type="match status" value="1"/>
</dbReference>